<accession>A0A194XEU4</accession>
<evidence type="ECO:0000256" key="1">
    <source>
        <dbReference type="SAM" id="MobiDB-lite"/>
    </source>
</evidence>
<protein>
    <submittedName>
        <fullName evidence="2">Uncharacterized protein</fullName>
    </submittedName>
</protein>
<organism evidence="2 3">
    <name type="scientific">Mollisia scopiformis</name>
    <name type="common">Conifer needle endophyte fungus</name>
    <name type="synonym">Phialocephala scopiformis</name>
    <dbReference type="NCBI Taxonomy" id="149040"/>
    <lineage>
        <taxon>Eukaryota</taxon>
        <taxon>Fungi</taxon>
        <taxon>Dikarya</taxon>
        <taxon>Ascomycota</taxon>
        <taxon>Pezizomycotina</taxon>
        <taxon>Leotiomycetes</taxon>
        <taxon>Helotiales</taxon>
        <taxon>Mollisiaceae</taxon>
        <taxon>Mollisia</taxon>
    </lineage>
</organism>
<dbReference type="RefSeq" id="XP_018073043.1">
    <property type="nucleotide sequence ID" value="XM_018221973.1"/>
</dbReference>
<dbReference type="KEGG" id="psco:LY89DRAFT_774718"/>
<gene>
    <name evidence="2" type="ORF">LY89DRAFT_774718</name>
</gene>
<keyword evidence="3" id="KW-1185">Reference proteome</keyword>
<dbReference type="Proteomes" id="UP000070700">
    <property type="component" value="Unassembled WGS sequence"/>
</dbReference>
<sequence length="321" mass="36186">MKMVRFVEPEASASGSRTRRGRSPPAPPPAPPNTPQRGLQRTEGFQGSEESRSNAQVSTPQLVPSFQAYKIPHHITTMVRELLQSAKGSQPSKLLEFLEKDLPDSAHESLAFTSAEEIEVQLTFASLTLEGSLPNSTTKAIQSTPLEIFFAVLDNLDEASATTLGLTCKALWAIHKIRYPHKNSLLEKSVRFPSSESIFLYQMLKQWMGEDLYYFAFAIGNHQVSGKFLTKKQCMDKVIANNKGVEPKDKRGCFGIWEEGQEVTYAPYQTVVFKLCHEKVKIPTKPDGFQYKTTMFTPWRPCPNSRPPWWDPRDDKDGKCV</sequence>
<dbReference type="EMBL" id="KQ947412">
    <property type="protein sequence ID" value="KUJ18688.1"/>
    <property type="molecule type" value="Genomic_DNA"/>
</dbReference>
<dbReference type="AlphaFoldDB" id="A0A194XEU4"/>
<feature type="region of interest" description="Disordered" evidence="1">
    <location>
        <begin position="1"/>
        <end position="58"/>
    </location>
</feature>
<proteinExistence type="predicted"/>
<feature type="compositionally biased region" description="Pro residues" evidence="1">
    <location>
        <begin position="24"/>
        <end position="34"/>
    </location>
</feature>
<evidence type="ECO:0000313" key="3">
    <source>
        <dbReference type="Proteomes" id="UP000070700"/>
    </source>
</evidence>
<dbReference type="InParanoid" id="A0A194XEU4"/>
<feature type="compositionally biased region" description="Polar residues" evidence="1">
    <location>
        <begin position="36"/>
        <end position="45"/>
    </location>
</feature>
<dbReference type="GeneID" id="28831699"/>
<name>A0A194XEU4_MOLSC</name>
<dbReference type="OrthoDB" id="3555938at2759"/>
<reference evidence="2 3" key="1">
    <citation type="submission" date="2015-10" db="EMBL/GenBank/DDBJ databases">
        <title>Full genome of DAOMC 229536 Phialocephala scopiformis, a fungal endophyte of spruce producing the potent anti-insectan compound rugulosin.</title>
        <authorList>
            <consortium name="DOE Joint Genome Institute"/>
            <person name="Walker A.K."/>
            <person name="Frasz S.L."/>
            <person name="Seifert K.A."/>
            <person name="Miller J.D."/>
            <person name="Mondo S.J."/>
            <person name="Labutti K."/>
            <person name="Lipzen A."/>
            <person name="Dockter R."/>
            <person name="Kennedy M."/>
            <person name="Grigoriev I.V."/>
            <person name="Spatafora J.W."/>
        </authorList>
    </citation>
    <scope>NUCLEOTIDE SEQUENCE [LARGE SCALE GENOMIC DNA]</scope>
    <source>
        <strain evidence="2 3">CBS 120377</strain>
    </source>
</reference>
<evidence type="ECO:0000313" key="2">
    <source>
        <dbReference type="EMBL" id="KUJ18688.1"/>
    </source>
</evidence>